<dbReference type="RefSeq" id="WP_014073519.1">
    <property type="nucleotide sequence ID" value="NZ_AYYL01000001.1"/>
</dbReference>
<gene>
    <name evidence="2" type="ORF">SAMN02910432_00089</name>
</gene>
<proteinExistence type="predicted"/>
<accession>A0A1I2PGV4</accession>
<dbReference type="GeneID" id="29801808"/>
<evidence type="ECO:0008006" key="4">
    <source>
        <dbReference type="Google" id="ProtNLM"/>
    </source>
</evidence>
<dbReference type="Proteomes" id="UP000182635">
    <property type="component" value="Unassembled WGS sequence"/>
</dbReference>
<evidence type="ECO:0000313" key="2">
    <source>
        <dbReference type="EMBL" id="SFG14780.1"/>
    </source>
</evidence>
<feature type="coiled-coil region" evidence="1">
    <location>
        <begin position="154"/>
        <end position="198"/>
    </location>
</feature>
<reference evidence="3" key="1">
    <citation type="submission" date="2016-10" db="EMBL/GenBank/DDBJ databases">
        <authorList>
            <person name="Varghese N."/>
            <person name="Submissions S."/>
        </authorList>
    </citation>
    <scope>NUCLEOTIDE SEQUENCE [LARGE SCALE GENOMIC DNA]</scope>
    <source>
        <strain evidence="3">DSM 20403</strain>
    </source>
</reference>
<sequence>MDNSNQFVLADHKQATIDLTNEIKNKLDYLQSLGRAVQAQDDRLVYQLIDSEKYSTEILKARHSSYDKSNERLVEDAYGLVSEYLSSNLIEFLRERYPFFYFEETETGKFQFYFGNWWGRRLFGTLDVLNVKFNFDENEYQKLVRSFEFEAENKRLNTDTIERLSQENDELQELLDSQSNREAEKERMRKKLKQLNQEKVMPWDAGKQREMKQRLTDELSRIAEIDEKAANGYQRIHENEKRVLELSKEDTLLGYEKQSIIAKFGSFENFKEKNAALYRDYITDLIATGNRRN</sequence>
<dbReference type="AlphaFoldDB" id="A0A1I2PGV4"/>
<protein>
    <recommendedName>
        <fullName evidence="4">Exonuclease SbcC</fullName>
    </recommendedName>
</protein>
<keyword evidence="1" id="KW-0175">Coiled coil</keyword>
<evidence type="ECO:0000256" key="1">
    <source>
        <dbReference type="SAM" id="Coils"/>
    </source>
</evidence>
<evidence type="ECO:0000313" key="3">
    <source>
        <dbReference type="Proteomes" id="UP000182635"/>
    </source>
</evidence>
<dbReference type="OrthoDB" id="2248290at2"/>
<dbReference type="EMBL" id="FOPI01000003">
    <property type="protein sequence ID" value="SFG14780.1"/>
    <property type="molecule type" value="Genomic_DNA"/>
</dbReference>
<name>A0A1I2PGV4_9LACO</name>
<organism evidence="2 3">
    <name type="scientific">Ligilactobacillus ruminis DSM 20403 = NBRC 102161</name>
    <dbReference type="NCBI Taxonomy" id="1423798"/>
    <lineage>
        <taxon>Bacteria</taxon>
        <taxon>Bacillati</taxon>
        <taxon>Bacillota</taxon>
        <taxon>Bacilli</taxon>
        <taxon>Lactobacillales</taxon>
        <taxon>Lactobacillaceae</taxon>
        <taxon>Ligilactobacillus</taxon>
    </lineage>
</organism>